<dbReference type="Proteomes" id="UP000198636">
    <property type="component" value="Unassembled WGS sequence"/>
</dbReference>
<evidence type="ECO:0000259" key="2">
    <source>
        <dbReference type="PROSITE" id="PS51462"/>
    </source>
</evidence>
<dbReference type="AlphaFoldDB" id="A0A1G5KJS9"/>
<sequence>MEIFATPGAAGIIEKNENGIDYILIQERVKENAPLENGLLEIPAGKIREFENIYNCLRREILEETGLNVLQIEGEDQSTIFEENGYRVLNYKPFASAQNIAGNYPIIVQAFICKVEGEIIMKTNETRNIRWVSLKDLGNLITNDSKKIYPMHIDTLKCYLKFKGFSW</sequence>
<dbReference type="SUPFAM" id="SSF55811">
    <property type="entry name" value="Nudix"/>
    <property type="match status" value="1"/>
</dbReference>
<evidence type="ECO:0000313" key="4">
    <source>
        <dbReference type="Proteomes" id="UP000198636"/>
    </source>
</evidence>
<dbReference type="InterPro" id="IPR000086">
    <property type="entry name" value="NUDIX_hydrolase_dom"/>
</dbReference>
<dbReference type="OrthoDB" id="9786032at2"/>
<protein>
    <submittedName>
        <fullName evidence="3">8-oxo-dGTP diphosphatase</fullName>
    </submittedName>
</protein>
<evidence type="ECO:0000256" key="1">
    <source>
        <dbReference type="ARBA" id="ARBA00022801"/>
    </source>
</evidence>
<reference evidence="3 4" key="1">
    <citation type="submission" date="2016-10" db="EMBL/GenBank/DDBJ databases">
        <authorList>
            <person name="de Groot N.N."/>
        </authorList>
    </citation>
    <scope>NUCLEOTIDE SEQUENCE [LARGE SCALE GENOMIC DNA]</scope>
    <source>
        <strain evidence="3 4">DSM 18978</strain>
    </source>
</reference>
<dbReference type="RefSeq" id="WP_091546183.1">
    <property type="nucleotide sequence ID" value="NZ_FMUS01000028.1"/>
</dbReference>
<proteinExistence type="predicted"/>
<accession>A0A1G5KJS9</accession>
<name>A0A1G5KJS9_9FIRM</name>
<dbReference type="Gene3D" id="3.90.79.10">
    <property type="entry name" value="Nucleoside Triphosphate Pyrophosphohydrolase"/>
    <property type="match status" value="1"/>
</dbReference>
<keyword evidence="4" id="KW-1185">Reference proteome</keyword>
<dbReference type="PROSITE" id="PS51462">
    <property type="entry name" value="NUDIX"/>
    <property type="match status" value="1"/>
</dbReference>
<evidence type="ECO:0000313" key="3">
    <source>
        <dbReference type="EMBL" id="SCZ00826.1"/>
    </source>
</evidence>
<dbReference type="InterPro" id="IPR015797">
    <property type="entry name" value="NUDIX_hydrolase-like_dom_sf"/>
</dbReference>
<gene>
    <name evidence="3" type="ORF">SAMN03080606_03533</name>
</gene>
<dbReference type="GO" id="GO:0016787">
    <property type="term" value="F:hydrolase activity"/>
    <property type="evidence" value="ECO:0007669"/>
    <property type="project" value="UniProtKB-KW"/>
</dbReference>
<dbReference type="EMBL" id="FMUS01000028">
    <property type="protein sequence ID" value="SCZ00826.1"/>
    <property type="molecule type" value="Genomic_DNA"/>
</dbReference>
<dbReference type="STRING" id="1120976.SAMN03080606_03533"/>
<organism evidence="3 4">
    <name type="scientific">Alkaliphilus peptidifermentans DSM 18978</name>
    <dbReference type="NCBI Taxonomy" id="1120976"/>
    <lineage>
        <taxon>Bacteria</taxon>
        <taxon>Bacillati</taxon>
        <taxon>Bacillota</taxon>
        <taxon>Clostridia</taxon>
        <taxon>Peptostreptococcales</taxon>
        <taxon>Natronincolaceae</taxon>
        <taxon>Alkaliphilus</taxon>
    </lineage>
</organism>
<dbReference type="PROSITE" id="PS00893">
    <property type="entry name" value="NUDIX_BOX"/>
    <property type="match status" value="1"/>
</dbReference>
<keyword evidence="1" id="KW-0378">Hydrolase</keyword>
<feature type="domain" description="Nudix hydrolase" evidence="2">
    <location>
        <begin position="5"/>
        <end position="154"/>
    </location>
</feature>
<dbReference type="InterPro" id="IPR020084">
    <property type="entry name" value="NUDIX_hydrolase_CS"/>
</dbReference>
<dbReference type="Pfam" id="PF00293">
    <property type="entry name" value="NUDIX"/>
    <property type="match status" value="1"/>
</dbReference>